<dbReference type="Proteomes" id="UP000053766">
    <property type="component" value="Unassembled WGS sequence"/>
</dbReference>
<keyword evidence="2" id="KW-1185">Reference proteome</keyword>
<accession>A0A0D8XEW4</accession>
<gene>
    <name evidence="1" type="ORF">DICVIV_10832</name>
</gene>
<reference evidence="2" key="2">
    <citation type="journal article" date="2016" name="Sci. Rep.">
        <title>Dictyocaulus viviparus genome, variome and transcriptome elucidate lungworm biology and support future intervention.</title>
        <authorList>
            <person name="McNulty S.N."/>
            <person name="Strube C."/>
            <person name="Rosa B.A."/>
            <person name="Martin J.C."/>
            <person name="Tyagi R."/>
            <person name="Choi Y.J."/>
            <person name="Wang Q."/>
            <person name="Hallsworth Pepin K."/>
            <person name="Zhang X."/>
            <person name="Ozersky P."/>
            <person name="Wilson R.K."/>
            <person name="Sternberg P.W."/>
            <person name="Gasser R.B."/>
            <person name="Mitreva M."/>
        </authorList>
    </citation>
    <scope>NUCLEOTIDE SEQUENCE [LARGE SCALE GENOMIC DNA]</scope>
    <source>
        <strain evidence="2">HannoverDv2000</strain>
    </source>
</reference>
<protein>
    <submittedName>
        <fullName evidence="1">Uncharacterized protein</fullName>
    </submittedName>
</protein>
<proteinExistence type="predicted"/>
<dbReference type="AlphaFoldDB" id="A0A0D8XEW4"/>
<reference evidence="1 2" key="1">
    <citation type="submission" date="2013-11" db="EMBL/GenBank/DDBJ databases">
        <title>Draft genome of the bovine lungworm Dictyocaulus viviparus.</title>
        <authorList>
            <person name="Mitreva M."/>
        </authorList>
    </citation>
    <scope>NUCLEOTIDE SEQUENCE [LARGE SCALE GENOMIC DNA]</scope>
    <source>
        <strain evidence="1 2">HannoverDv2000</strain>
    </source>
</reference>
<sequence>MKLFIIINTVQIKITSRLIIKNHCCGSYHRLITLPPSRSASPELVISEYVKFLPSPDSLSSAHLSPIQIDDYATAVEVRQPMVRTCRESFLT</sequence>
<evidence type="ECO:0000313" key="1">
    <source>
        <dbReference type="EMBL" id="KJH43143.1"/>
    </source>
</evidence>
<evidence type="ECO:0000313" key="2">
    <source>
        <dbReference type="Proteomes" id="UP000053766"/>
    </source>
</evidence>
<organism evidence="1 2">
    <name type="scientific">Dictyocaulus viviparus</name>
    <name type="common">Bovine lungworm</name>
    <dbReference type="NCBI Taxonomy" id="29172"/>
    <lineage>
        <taxon>Eukaryota</taxon>
        <taxon>Metazoa</taxon>
        <taxon>Ecdysozoa</taxon>
        <taxon>Nematoda</taxon>
        <taxon>Chromadorea</taxon>
        <taxon>Rhabditida</taxon>
        <taxon>Rhabditina</taxon>
        <taxon>Rhabditomorpha</taxon>
        <taxon>Strongyloidea</taxon>
        <taxon>Metastrongylidae</taxon>
        <taxon>Dictyocaulus</taxon>
    </lineage>
</organism>
<dbReference type="EMBL" id="KN716587">
    <property type="protein sequence ID" value="KJH43143.1"/>
    <property type="molecule type" value="Genomic_DNA"/>
</dbReference>
<name>A0A0D8XEW4_DICVI</name>